<gene>
    <name evidence="1" type="ORF">EI97DRAFT_245693</name>
</gene>
<accession>A0A6A6JPR6</accession>
<name>A0A6A6JPR6_WESOR</name>
<reference evidence="1" key="1">
    <citation type="journal article" date="2020" name="Stud. Mycol.">
        <title>101 Dothideomycetes genomes: a test case for predicting lifestyles and emergence of pathogens.</title>
        <authorList>
            <person name="Haridas S."/>
            <person name="Albert R."/>
            <person name="Binder M."/>
            <person name="Bloem J."/>
            <person name="Labutti K."/>
            <person name="Salamov A."/>
            <person name="Andreopoulos B."/>
            <person name="Baker S."/>
            <person name="Barry K."/>
            <person name="Bills G."/>
            <person name="Bluhm B."/>
            <person name="Cannon C."/>
            <person name="Castanera R."/>
            <person name="Culley D."/>
            <person name="Daum C."/>
            <person name="Ezra D."/>
            <person name="Gonzalez J."/>
            <person name="Henrissat B."/>
            <person name="Kuo A."/>
            <person name="Liang C."/>
            <person name="Lipzen A."/>
            <person name="Lutzoni F."/>
            <person name="Magnuson J."/>
            <person name="Mondo S."/>
            <person name="Nolan M."/>
            <person name="Ohm R."/>
            <person name="Pangilinan J."/>
            <person name="Park H.-J."/>
            <person name="Ramirez L."/>
            <person name="Alfaro M."/>
            <person name="Sun H."/>
            <person name="Tritt A."/>
            <person name="Yoshinaga Y."/>
            <person name="Zwiers L.-H."/>
            <person name="Turgeon B."/>
            <person name="Goodwin S."/>
            <person name="Spatafora J."/>
            <person name="Crous P."/>
            <person name="Grigoriev I."/>
        </authorList>
    </citation>
    <scope>NUCLEOTIDE SEQUENCE</scope>
    <source>
        <strain evidence="1">CBS 379.55</strain>
    </source>
</reference>
<protein>
    <submittedName>
        <fullName evidence="1">Uncharacterized protein</fullName>
    </submittedName>
</protein>
<evidence type="ECO:0000313" key="2">
    <source>
        <dbReference type="Proteomes" id="UP000800097"/>
    </source>
</evidence>
<organism evidence="1 2">
    <name type="scientific">Westerdykella ornata</name>
    <dbReference type="NCBI Taxonomy" id="318751"/>
    <lineage>
        <taxon>Eukaryota</taxon>
        <taxon>Fungi</taxon>
        <taxon>Dikarya</taxon>
        <taxon>Ascomycota</taxon>
        <taxon>Pezizomycotina</taxon>
        <taxon>Dothideomycetes</taxon>
        <taxon>Pleosporomycetidae</taxon>
        <taxon>Pleosporales</taxon>
        <taxon>Sporormiaceae</taxon>
        <taxon>Westerdykella</taxon>
    </lineage>
</organism>
<evidence type="ECO:0000313" key="1">
    <source>
        <dbReference type="EMBL" id="KAF2278123.1"/>
    </source>
</evidence>
<sequence>MRRLSSSSGRAEGWLMWKPNHLIQISPRPLRHQDSRRLVLGHACLVTEQSNGKQVAQQWVPIVLCSGWKGLWVSSMQSDYLSTRGESTCTEMFALCTSVHHFERVSWDFKARWGLQMQCSVFWPLSRHSQRPARKPGCSCRGPVSCDGGFALTSTTANNKSPTKEPALDATNLKELGTGVSASCSLPHSQCLRR</sequence>
<dbReference type="AlphaFoldDB" id="A0A6A6JPR6"/>
<dbReference type="EMBL" id="ML986488">
    <property type="protein sequence ID" value="KAF2278123.1"/>
    <property type="molecule type" value="Genomic_DNA"/>
</dbReference>
<dbReference type="RefSeq" id="XP_033655662.1">
    <property type="nucleotide sequence ID" value="XM_033794094.1"/>
</dbReference>
<keyword evidence="2" id="KW-1185">Reference proteome</keyword>
<dbReference type="GeneID" id="54547269"/>
<dbReference type="Proteomes" id="UP000800097">
    <property type="component" value="Unassembled WGS sequence"/>
</dbReference>
<proteinExistence type="predicted"/>